<evidence type="ECO:0000256" key="2">
    <source>
        <dbReference type="PROSITE-ProRule" id="PRU00169"/>
    </source>
</evidence>
<protein>
    <submittedName>
        <fullName evidence="4">Response regulator</fullName>
    </submittedName>
</protein>
<dbReference type="Gene3D" id="3.40.50.2300">
    <property type="match status" value="1"/>
</dbReference>
<dbReference type="InterPro" id="IPR001789">
    <property type="entry name" value="Sig_transdc_resp-reg_receiver"/>
</dbReference>
<dbReference type="InterPro" id="IPR011006">
    <property type="entry name" value="CheY-like_superfamily"/>
</dbReference>
<dbReference type="SMART" id="SM00448">
    <property type="entry name" value="REC"/>
    <property type="match status" value="1"/>
</dbReference>
<keyword evidence="1 2" id="KW-0597">Phosphoprotein</keyword>
<dbReference type="SUPFAM" id="SSF52172">
    <property type="entry name" value="CheY-like"/>
    <property type="match status" value="1"/>
</dbReference>
<dbReference type="Proteomes" id="UP000306416">
    <property type="component" value="Unassembled WGS sequence"/>
</dbReference>
<dbReference type="AlphaFoldDB" id="A0A4S1CKU5"/>
<dbReference type="GO" id="GO:0000160">
    <property type="term" value="P:phosphorelay signal transduction system"/>
    <property type="evidence" value="ECO:0007669"/>
    <property type="project" value="InterPro"/>
</dbReference>
<gene>
    <name evidence="4" type="ORF">E4633_02575</name>
</gene>
<evidence type="ECO:0000313" key="4">
    <source>
        <dbReference type="EMBL" id="TGU74368.1"/>
    </source>
</evidence>
<feature type="modified residue" description="4-aspartylphosphate" evidence="2">
    <location>
        <position position="55"/>
    </location>
</feature>
<evidence type="ECO:0000313" key="5">
    <source>
        <dbReference type="Proteomes" id="UP000306416"/>
    </source>
</evidence>
<dbReference type="CDD" id="cd17569">
    <property type="entry name" value="REC_HupR-like"/>
    <property type="match status" value="1"/>
</dbReference>
<name>A0A4S1CKU5_9BACT</name>
<dbReference type="RefSeq" id="WP_135868700.1">
    <property type="nucleotide sequence ID" value="NZ_SRSC01000001.1"/>
</dbReference>
<sequence>MTDETRILLVDDEPHVISALVRGLDEEPYLITGAHGGKEALGLMAQHRYKVVISDEKMPGMDGAEFLGAVKDLYPETVRIMLTGHASVEATMRAVNSGEIYRFFTKPWDETELKLALRSAVEKYDLEEENRRLLKTVKRQSQELKYLEKSYPGITDLRREADGAIRIDEDVTEEEIASIIAGCNDAERST</sequence>
<dbReference type="Pfam" id="PF00072">
    <property type="entry name" value="Response_reg"/>
    <property type="match status" value="1"/>
</dbReference>
<proteinExistence type="predicted"/>
<dbReference type="InterPro" id="IPR050595">
    <property type="entry name" value="Bact_response_regulator"/>
</dbReference>
<organism evidence="4 5">
    <name type="scientific">Geomonas terrae</name>
    <dbReference type="NCBI Taxonomy" id="2562681"/>
    <lineage>
        <taxon>Bacteria</taxon>
        <taxon>Pseudomonadati</taxon>
        <taxon>Thermodesulfobacteriota</taxon>
        <taxon>Desulfuromonadia</taxon>
        <taxon>Geobacterales</taxon>
        <taxon>Geobacteraceae</taxon>
        <taxon>Geomonas</taxon>
    </lineage>
</organism>
<evidence type="ECO:0000256" key="1">
    <source>
        <dbReference type="ARBA" id="ARBA00022553"/>
    </source>
</evidence>
<keyword evidence="5" id="KW-1185">Reference proteome</keyword>
<reference evidence="4 5" key="1">
    <citation type="submission" date="2019-04" db="EMBL/GenBank/DDBJ databases">
        <title>Geobacter oryzae sp. nov., ferric-reducing bacteria isolated from paddy soil.</title>
        <authorList>
            <person name="Xu Z."/>
            <person name="Masuda Y."/>
            <person name="Itoh H."/>
            <person name="Senoo K."/>
        </authorList>
    </citation>
    <scope>NUCLEOTIDE SEQUENCE [LARGE SCALE GENOMIC DNA]</scope>
    <source>
        <strain evidence="4 5">Red111</strain>
    </source>
</reference>
<dbReference type="PANTHER" id="PTHR44591:SF19">
    <property type="entry name" value="TWO-COMPONENT RESPONSE REGULATOR-RELATED"/>
    <property type="match status" value="1"/>
</dbReference>
<evidence type="ECO:0000259" key="3">
    <source>
        <dbReference type="PROSITE" id="PS50110"/>
    </source>
</evidence>
<feature type="domain" description="Response regulatory" evidence="3">
    <location>
        <begin position="6"/>
        <end position="121"/>
    </location>
</feature>
<comment type="caution">
    <text evidence="4">The sequence shown here is derived from an EMBL/GenBank/DDBJ whole genome shotgun (WGS) entry which is preliminary data.</text>
</comment>
<accession>A0A4S1CKU5</accession>
<dbReference type="EMBL" id="SRSC01000001">
    <property type="protein sequence ID" value="TGU74368.1"/>
    <property type="molecule type" value="Genomic_DNA"/>
</dbReference>
<dbReference type="PROSITE" id="PS50110">
    <property type="entry name" value="RESPONSE_REGULATORY"/>
    <property type="match status" value="1"/>
</dbReference>
<dbReference type="PANTHER" id="PTHR44591">
    <property type="entry name" value="STRESS RESPONSE REGULATOR PROTEIN 1"/>
    <property type="match status" value="1"/>
</dbReference>